<dbReference type="AlphaFoldDB" id="A0A8J3URQ5"/>
<organism evidence="2 3">
    <name type="scientific">Planotetraspora silvatica</name>
    <dbReference type="NCBI Taxonomy" id="234614"/>
    <lineage>
        <taxon>Bacteria</taxon>
        <taxon>Bacillati</taxon>
        <taxon>Actinomycetota</taxon>
        <taxon>Actinomycetes</taxon>
        <taxon>Streptosporangiales</taxon>
        <taxon>Streptosporangiaceae</taxon>
        <taxon>Planotetraspora</taxon>
    </lineage>
</organism>
<evidence type="ECO:0000256" key="1">
    <source>
        <dbReference type="SAM" id="MobiDB-lite"/>
    </source>
</evidence>
<feature type="region of interest" description="Disordered" evidence="1">
    <location>
        <begin position="1"/>
        <end position="21"/>
    </location>
</feature>
<protein>
    <submittedName>
        <fullName evidence="2">Uncharacterized protein</fullName>
    </submittedName>
</protein>
<evidence type="ECO:0000313" key="3">
    <source>
        <dbReference type="Proteomes" id="UP000644610"/>
    </source>
</evidence>
<dbReference type="EMBL" id="BOOQ01000032">
    <property type="protein sequence ID" value="GII48612.1"/>
    <property type="molecule type" value="Genomic_DNA"/>
</dbReference>
<accession>A0A8J3URQ5</accession>
<evidence type="ECO:0000313" key="2">
    <source>
        <dbReference type="EMBL" id="GII48612.1"/>
    </source>
</evidence>
<gene>
    <name evidence="2" type="ORF">Psi02_50360</name>
</gene>
<reference evidence="2" key="1">
    <citation type="submission" date="2021-01" db="EMBL/GenBank/DDBJ databases">
        <title>Whole genome shotgun sequence of Planotetraspora silvatica NBRC 100141.</title>
        <authorList>
            <person name="Komaki H."/>
            <person name="Tamura T."/>
        </authorList>
    </citation>
    <scope>NUCLEOTIDE SEQUENCE</scope>
    <source>
        <strain evidence="2">NBRC 100141</strain>
    </source>
</reference>
<dbReference type="Proteomes" id="UP000644610">
    <property type="component" value="Unassembled WGS sequence"/>
</dbReference>
<name>A0A8J3URQ5_9ACTN</name>
<sequence length="72" mass="7835">MISTPSYPRRAASSKASGVRSGYTEAVDSATFALGTRITLIYARLPWRLDGHVAVAAPSWSVRRLRPFTDPA</sequence>
<comment type="caution">
    <text evidence="2">The sequence shown here is derived from an EMBL/GenBank/DDBJ whole genome shotgun (WGS) entry which is preliminary data.</text>
</comment>
<proteinExistence type="predicted"/>
<keyword evidence="3" id="KW-1185">Reference proteome</keyword>